<reference evidence="2 3" key="1">
    <citation type="submission" date="2016-06" db="EMBL/GenBank/DDBJ databases">
        <title>The Draft Genome Sequence and Annotation of the Desert Woodrat Neotoma lepida.</title>
        <authorList>
            <person name="Campbell M."/>
            <person name="Oakeson K.F."/>
            <person name="Yandell M."/>
            <person name="Halpert J.R."/>
            <person name="Dearing D."/>
        </authorList>
    </citation>
    <scope>NUCLEOTIDE SEQUENCE [LARGE SCALE GENOMIC DNA]</scope>
    <source>
        <strain evidence="2">417</strain>
        <tissue evidence="2">Liver</tissue>
    </source>
</reference>
<comment type="caution">
    <text evidence="2">The sequence shown here is derived from an EMBL/GenBank/DDBJ whole genome shotgun (WGS) entry which is preliminary data.</text>
</comment>
<dbReference type="AlphaFoldDB" id="A0A1A6HCD2"/>
<feature type="region of interest" description="Disordered" evidence="1">
    <location>
        <begin position="69"/>
        <end position="91"/>
    </location>
</feature>
<sequence length="91" mass="10279">MAFNGDGSGRAGKAPLPALAKSSLVDGGLRKLGYAKEEEDEMYNPAFFYENLKIPSERSRAEFADCRGIETRSREEEWEGTWVEKNEDEDE</sequence>
<keyword evidence="3" id="KW-1185">Reference proteome</keyword>
<accession>A0A1A6HCD2</accession>
<gene>
    <name evidence="2" type="ORF">A6R68_17623</name>
</gene>
<dbReference type="Proteomes" id="UP000092124">
    <property type="component" value="Unassembled WGS sequence"/>
</dbReference>
<evidence type="ECO:0000256" key="1">
    <source>
        <dbReference type="SAM" id="MobiDB-lite"/>
    </source>
</evidence>
<proteinExistence type="predicted"/>
<feature type="non-terminal residue" evidence="2">
    <location>
        <position position="91"/>
    </location>
</feature>
<dbReference type="EMBL" id="LZPO01035155">
    <property type="protein sequence ID" value="OBS75926.1"/>
    <property type="molecule type" value="Genomic_DNA"/>
</dbReference>
<organism evidence="2 3">
    <name type="scientific">Neotoma lepida</name>
    <name type="common">Desert woodrat</name>
    <dbReference type="NCBI Taxonomy" id="56216"/>
    <lineage>
        <taxon>Eukaryota</taxon>
        <taxon>Metazoa</taxon>
        <taxon>Chordata</taxon>
        <taxon>Craniata</taxon>
        <taxon>Vertebrata</taxon>
        <taxon>Euteleostomi</taxon>
        <taxon>Mammalia</taxon>
        <taxon>Eutheria</taxon>
        <taxon>Euarchontoglires</taxon>
        <taxon>Glires</taxon>
        <taxon>Rodentia</taxon>
        <taxon>Myomorpha</taxon>
        <taxon>Muroidea</taxon>
        <taxon>Cricetidae</taxon>
        <taxon>Neotominae</taxon>
        <taxon>Neotoma</taxon>
    </lineage>
</organism>
<protein>
    <submittedName>
        <fullName evidence="2">Uncharacterized protein</fullName>
    </submittedName>
</protein>
<evidence type="ECO:0000313" key="3">
    <source>
        <dbReference type="Proteomes" id="UP000092124"/>
    </source>
</evidence>
<name>A0A1A6HCD2_NEOLE</name>
<evidence type="ECO:0000313" key="2">
    <source>
        <dbReference type="EMBL" id="OBS75926.1"/>
    </source>
</evidence>